<comment type="caution">
    <text evidence="2">The sequence shown here is derived from an EMBL/GenBank/DDBJ whole genome shotgun (WGS) entry which is preliminary data.</text>
</comment>
<evidence type="ECO:0000313" key="2">
    <source>
        <dbReference type="EMBL" id="KAG8464104.1"/>
    </source>
</evidence>
<keyword evidence="1" id="KW-0812">Transmembrane</keyword>
<sequence length="398" mass="43288">MGPKPVASTIVDAGAPAWAQLGLAMLAAIFALLIVLLRDLRAFIAQVARAEGQRERREAEERRVGAVRALRRHEDERPDRQKAALGFASLGCAIDALESLVRDTKWIEAGELLERCVEVVRAAKGAPPGEGEAAANRLAACLAPGGSLCDVPARCAMCRAALSDLNSDASWTLSSERDGTRVQYRRTDAALAIKVDALVDGVRPADTLYVWRETSAYNTWFPMVTASAELCEVSEADSILYIEMDQWFAYNDMAMRGWGCNCLKDGYLLMVVRPVTQADVPAGVTVPPMKPIRRLLPSQRVLAEINILVEPLSASSVRFAYSLTVPLAPSSPLWLVNLVLQKGVAEIFASMREQARKMSANDPSSAHVRKMQTADGKRLASWLGARIDPYVAALEGRA</sequence>
<dbReference type="AlphaFoldDB" id="A0A8J5XP37"/>
<dbReference type="InterPro" id="IPR023393">
    <property type="entry name" value="START-like_dom_sf"/>
</dbReference>
<dbReference type="OrthoDB" id="10481035at2759"/>
<protein>
    <recommendedName>
        <fullName evidence="4">START domain-containing protein</fullName>
    </recommendedName>
</protein>
<evidence type="ECO:0000313" key="3">
    <source>
        <dbReference type="Proteomes" id="UP000751190"/>
    </source>
</evidence>
<accession>A0A8J5XP37</accession>
<reference evidence="2" key="1">
    <citation type="submission" date="2021-05" db="EMBL/GenBank/DDBJ databases">
        <title>The genome of the haptophyte Pavlova lutheri (Diacronema luteri, Pavlovales) - a model for lipid biosynthesis in eukaryotic algae.</title>
        <authorList>
            <person name="Hulatt C.J."/>
            <person name="Posewitz M.C."/>
        </authorList>
    </citation>
    <scope>NUCLEOTIDE SEQUENCE</scope>
    <source>
        <strain evidence="2">NIVA-4/92</strain>
    </source>
</reference>
<keyword evidence="1" id="KW-0472">Membrane</keyword>
<feature type="transmembrane region" description="Helical" evidence="1">
    <location>
        <begin position="17"/>
        <end position="37"/>
    </location>
</feature>
<dbReference type="Proteomes" id="UP000751190">
    <property type="component" value="Unassembled WGS sequence"/>
</dbReference>
<dbReference type="SUPFAM" id="SSF55961">
    <property type="entry name" value="Bet v1-like"/>
    <property type="match status" value="1"/>
</dbReference>
<organism evidence="2 3">
    <name type="scientific">Diacronema lutheri</name>
    <name type="common">Unicellular marine alga</name>
    <name type="synonym">Monochrysis lutheri</name>
    <dbReference type="NCBI Taxonomy" id="2081491"/>
    <lineage>
        <taxon>Eukaryota</taxon>
        <taxon>Haptista</taxon>
        <taxon>Haptophyta</taxon>
        <taxon>Pavlovophyceae</taxon>
        <taxon>Pavlovales</taxon>
        <taxon>Pavlovaceae</taxon>
        <taxon>Diacronema</taxon>
    </lineage>
</organism>
<name>A0A8J5XP37_DIALT</name>
<proteinExistence type="predicted"/>
<keyword evidence="3" id="KW-1185">Reference proteome</keyword>
<keyword evidence="1" id="KW-1133">Transmembrane helix</keyword>
<dbReference type="EMBL" id="JAGTXO010000014">
    <property type="protein sequence ID" value="KAG8464104.1"/>
    <property type="molecule type" value="Genomic_DNA"/>
</dbReference>
<dbReference type="Gene3D" id="3.30.530.20">
    <property type="match status" value="1"/>
</dbReference>
<evidence type="ECO:0008006" key="4">
    <source>
        <dbReference type="Google" id="ProtNLM"/>
    </source>
</evidence>
<gene>
    <name evidence="2" type="ORF">KFE25_000272</name>
</gene>
<evidence type="ECO:0000256" key="1">
    <source>
        <dbReference type="SAM" id="Phobius"/>
    </source>
</evidence>